<evidence type="ECO:0000313" key="2">
    <source>
        <dbReference type="EMBL" id="ROJ48042.1"/>
    </source>
</evidence>
<protein>
    <submittedName>
        <fullName evidence="2">Protein FAM107B</fullName>
    </submittedName>
</protein>
<dbReference type="OrthoDB" id="5963205at2759"/>
<dbReference type="Pfam" id="PF06625">
    <property type="entry name" value="DUF1151"/>
    <property type="match status" value="1"/>
</dbReference>
<dbReference type="EMBL" id="RJVU01060476">
    <property type="protein sequence ID" value="ROJ48042.1"/>
    <property type="molecule type" value="Genomic_DNA"/>
</dbReference>
<dbReference type="Proteomes" id="UP000281406">
    <property type="component" value="Unassembled WGS sequence"/>
</dbReference>
<evidence type="ECO:0000256" key="1">
    <source>
        <dbReference type="ARBA" id="ARBA00023054"/>
    </source>
</evidence>
<comment type="caution">
    <text evidence="2">The sequence shown here is derived from an EMBL/GenBank/DDBJ whole genome shotgun (WGS) entry which is preliminary data.</text>
</comment>
<evidence type="ECO:0000313" key="3">
    <source>
        <dbReference type="Proteomes" id="UP000281406"/>
    </source>
</evidence>
<name>A0A3N0XU23_ANAGA</name>
<sequence length="260" mass="30093">MYYAGNLIPPHSVIQPALPLKLCCALELVFACRHLLLIPLVQYAAILQNTESSSCETAASQQTTEGQDDLILPKKLSNPVLECSCRRRLHRELLVSHRCGLLPVEKPELKRVLEQRRLEQHREREQASQPPSDLEQELHKRRQKLMAVRVHWCTRGRQFNQRRPLLLCRDEERISVIHFTVSGHEDLSEFDKGQIVMARRLGQSITKTAALVGCSRTLTGSVILSLQYEQEELRHRENIRNMPEFVRVRENLRHITITGY</sequence>
<dbReference type="PANTHER" id="PTHR16768:SF7">
    <property type="entry name" value="PROTEIN FAM107B-LIKE"/>
    <property type="match status" value="1"/>
</dbReference>
<dbReference type="AlphaFoldDB" id="A0A3N0XU23"/>
<organism evidence="2 3">
    <name type="scientific">Anabarilius grahami</name>
    <name type="common">Kanglang fish</name>
    <name type="synonym">Barilius grahami</name>
    <dbReference type="NCBI Taxonomy" id="495550"/>
    <lineage>
        <taxon>Eukaryota</taxon>
        <taxon>Metazoa</taxon>
        <taxon>Chordata</taxon>
        <taxon>Craniata</taxon>
        <taxon>Vertebrata</taxon>
        <taxon>Euteleostomi</taxon>
        <taxon>Actinopterygii</taxon>
        <taxon>Neopterygii</taxon>
        <taxon>Teleostei</taxon>
        <taxon>Ostariophysi</taxon>
        <taxon>Cypriniformes</taxon>
        <taxon>Xenocyprididae</taxon>
        <taxon>Xenocypridinae</taxon>
        <taxon>Xenocypridinae incertae sedis</taxon>
        <taxon>Anabarilius</taxon>
    </lineage>
</organism>
<reference evidence="2 3" key="1">
    <citation type="submission" date="2018-10" db="EMBL/GenBank/DDBJ databases">
        <title>Genome assembly for a Yunnan-Guizhou Plateau 3E fish, Anabarilius grahami (Regan), and its evolutionary and genetic applications.</title>
        <authorList>
            <person name="Jiang W."/>
        </authorList>
    </citation>
    <scope>NUCLEOTIDE SEQUENCE [LARGE SCALE GENOMIC DNA]</scope>
    <source>
        <strain evidence="2">AG-KIZ</strain>
        <tissue evidence="2">Muscle</tissue>
    </source>
</reference>
<keyword evidence="3" id="KW-1185">Reference proteome</keyword>
<accession>A0A3N0XU23</accession>
<keyword evidence="1" id="KW-0175">Coiled coil</keyword>
<dbReference type="PANTHER" id="PTHR16768">
    <property type="entry name" value="DOWN REGULATED IN RENAL CARCINOMA 1/TU3A"/>
    <property type="match status" value="1"/>
</dbReference>
<dbReference type="InterPro" id="IPR009533">
    <property type="entry name" value="FAM107"/>
</dbReference>
<gene>
    <name evidence="2" type="ORF">DPX16_5308</name>
</gene>
<proteinExistence type="predicted"/>